<dbReference type="AlphaFoldDB" id="A0A3A1P3P0"/>
<keyword evidence="5" id="KW-1185">Reference proteome</keyword>
<dbReference type="GO" id="GO:0004252">
    <property type="term" value="F:serine-type endopeptidase activity"/>
    <property type="evidence" value="ECO:0007669"/>
    <property type="project" value="TreeGrafter"/>
</dbReference>
<evidence type="ECO:0000313" key="5">
    <source>
        <dbReference type="Proteomes" id="UP000265366"/>
    </source>
</evidence>
<feature type="signal peptide" evidence="2">
    <location>
        <begin position="1"/>
        <end position="29"/>
    </location>
</feature>
<evidence type="ECO:0000313" key="4">
    <source>
        <dbReference type="EMBL" id="RIV80871.1"/>
    </source>
</evidence>
<dbReference type="Gene3D" id="3.40.50.1820">
    <property type="entry name" value="alpha/beta hydrolase"/>
    <property type="match status" value="1"/>
</dbReference>
<feature type="chain" id="PRO_5017476169" evidence="2">
    <location>
        <begin position="30"/>
        <end position="663"/>
    </location>
</feature>
<comment type="caution">
    <text evidence="4">The sequence shown here is derived from an EMBL/GenBank/DDBJ whole genome shotgun (WGS) entry which is preliminary data.</text>
</comment>
<feature type="domain" description="Peptidase S9 prolyl oligopeptidase catalytic" evidence="3">
    <location>
        <begin position="456"/>
        <end position="662"/>
    </location>
</feature>
<dbReference type="InterPro" id="IPR029058">
    <property type="entry name" value="AB_hydrolase_fold"/>
</dbReference>
<gene>
    <name evidence="4" type="ORF">D2V17_18375</name>
</gene>
<dbReference type="OrthoDB" id="1094230at2"/>
<dbReference type="EMBL" id="QXFM01000140">
    <property type="protein sequence ID" value="RIV80871.1"/>
    <property type="molecule type" value="Genomic_DNA"/>
</dbReference>
<sequence length="663" mass="71136">MTGTFLRRLTGISLTTLAMAVTSAAPVFAQEADSAELATQFGARPSVLDISLSPTGEKIAYIAPGPGSADVLYLADLSGDGTPRAINYLNNPAMHLSRCDFATEERLICDIEGISTIDGVLAGYSRVVSIAADGSDMRVLTARDSFRALGARQDGGSVIALDAPGKQNSVLMTRQYVPETMTGTRLSNQSSGLGVDAVDVTNGNTQVVERPDRETAAYVADDTGAVRLRIVRPFDNLGRYTGETRYYFRPATGGGWQKFSTDLVSFKPVAVDSAQNIAYAYGKAGDYDAIYEVPLEGAAAPVLLSSREGVDIDQLLRIGRQRRVVGASFATEKRQIVYFDEDLGSLASKLEHALPGNPLITITDASADEQLLLVIASSDTDPGTTYLLDRRTNELSPLLSLREQLDGRDMAPMQPVSFPAADGTMIPAYLTMPLGGEATGKAIVMPHGGPSSRDEWGFDWLVQFFAARGYAVLQPNYRGSSGYGSAWFGHNGFQSWDIAIGDVNDAGRWLLSEGIATPEKLAIVGWSYGGYAALQSQVVAPDLYQAVAAIAPVADLENLVDEARRYTTAGTVARFVGEGPHVDAGSPAQHADRFAAPVYLTHGTLDLNVSVNQSRLMARRLRDAGKTVTYEEIDGLDHYLDDSNVRRDMLASIDQFLTQALGE</sequence>
<evidence type="ECO:0000256" key="1">
    <source>
        <dbReference type="ARBA" id="ARBA00022801"/>
    </source>
</evidence>
<dbReference type="GO" id="GO:0006508">
    <property type="term" value="P:proteolysis"/>
    <property type="evidence" value="ECO:0007669"/>
    <property type="project" value="InterPro"/>
</dbReference>
<reference evidence="4 5" key="1">
    <citation type="submission" date="2018-08" db="EMBL/GenBank/DDBJ databases">
        <title>Erythrobacter zhengii sp.nov., a bacterium isolated from deep-sea sediment.</title>
        <authorList>
            <person name="Fang C."/>
            <person name="Wu Y.-H."/>
            <person name="Sun C."/>
            <person name="Wang H."/>
            <person name="Cheng H."/>
            <person name="Meng F.-X."/>
            <person name="Wang C.-S."/>
            <person name="Xu X.-W."/>
        </authorList>
    </citation>
    <scope>NUCLEOTIDE SEQUENCE [LARGE SCALE GENOMIC DNA]</scope>
    <source>
        <strain evidence="4 5">CCTCC AB 2015396</strain>
    </source>
</reference>
<dbReference type="InterPro" id="IPR001375">
    <property type="entry name" value="Peptidase_S9_cat"/>
</dbReference>
<dbReference type="SUPFAM" id="SSF53474">
    <property type="entry name" value="alpha/beta-Hydrolases"/>
    <property type="match status" value="1"/>
</dbReference>
<proteinExistence type="predicted"/>
<dbReference type="Pfam" id="PF00326">
    <property type="entry name" value="Peptidase_S9"/>
    <property type="match status" value="1"/>
</dbReference>
<keyword evidence="1" id="KW-0378">Hydrolase</keyword>
<dbReference type="Proteomes" id="UP000265366">
    <property type="component" value="Unassembled WGS sequence"/>
</dbReference>
<dbReference type="SUPFAM" id="SSF82171">
    <property type="entry name" value="DPP6 N-terminal domain-like"/>
    <property type="match status" value="1"/>
</dbReference>
<evidence type="ECO:0000259" key="3">
    <source>
        <dbReference type="Pfam" id="PF00326"/>
    </source>
</evidence>
<accession>A0A3A1P3P0</accession>
<dbReference type="PANTHER" id="PTHR42776:SF27">
    <property type="entry name" value="DIPEPTIDYL PEPTIDASE FAMILY MEMBER 6"/>
    <property type="match status" value="1"/>
</dbReference>
<protein>
    <submittedName>
        <fullName evidence="4">S9 family peptidase</fullName>
    </submittedName>
</protein>
<name>A0A3A1P3P0_9SPHN</name>
<keyword evidence="2" id="KW-0732">Signal</keyword>
<organism evidence="4 5">
    <name type="scientific">Aurantiacibacter xanthus</name>
    <dbReference type="NCBI Taxonomy" id="1784712"/>
    <lineage>
        <taxon>Bacteria</taxon>
        <taxon>Pseudomonadati</taxon>
        <taxon>Pseudomonadota</taxon>
        <taxon>Alphaproteobacteria</taxon>
        <taxon>Sphingomonadales</taxon>
        <taxon>Erythrobacteraceae</taxon>
        <taxon>Aurantiacibacter</taxon>
    </lineage>
</organism>
<evidence type="ECO:0000256" key="2">
    <source>
        <dbReference type="SAM" id="SignalP"/>
    </source>
</evidence>
<dbReference type="PANTHER" id="PTHR42776">
    <property type="entry name" value="SERINE PEPTIDASE S9 FAMILY MEMBER"/>
    <property type="match status" value="1"/>
</dbReference>